<name>A0A369AI62_9GAMM</name>
<comment type="caution">
    <text evidence="8">The sequence shown here is derived from an EMBL/GenBank/DDBJ whole genome shotgun (WGS) entry which is preliminary data.</text>
</comment>
<keyword evidence="5" id="KW-1278">Translocase</keyword>
<dbReference type="NCBIfam" id="NF010061">
    <property type="entry name" value="PRK13538.1"/>
    <property type="match status" value="1"/>
</dbReference>
<evidence type="ECO:0000256" key="5">
    <source>
        <dbReference type="ARBA" id="ARBA00022967"/>
    </source>
</evidence>
<evidence type="ECO:0000313" key="8">
    <source>
        <dbReference type="EMBL" id="RCX08813.1"/>
    </source>
</evidence>
<dbReference type="PANTHER" id="PTHR43499:SF1">
    <property type="entry name" value="ABC TRANSPORTER I FAMILY MEMBER 1"/>
    <property type="match status" value="1"/>
</dbReference>
<dbReference type="InterPro" id="IPR017871">
    <property type="entry name" value="ABC_transporter-like_CS"/>
</dbReference>
<dbReference type="EMBL" id="QPJQ01000001">
    <property type="protein sequence ID" value="RCX08813.1"/>
    <property type="molecule type" value="Genomic_DNA"/>
</dbReference>
<evidence type="ECO:0000256" key="1">
    <source>
        <dbReference type="ARBA" id="ARBA00022448"/>
    </source>
</evidence>
<evidence type="ECO:0000256" key="6">
    <source>
        <dbReference type="ARBA" id="ARBA00023136"/>
    </source>
</evidence>
<dbReference type="InterPro" id="IPR027417">
    <property type="entry name" value="P-loop_NTPase"/>
</dbReference>
<evidence type="ECO:0000256" key="3">
    <source>
        <dbReference type="ARBA" id="ARBA00022748"/>
    </source>
</evidence>
<dbReference type="GO" id="GO:0022857">
    <property type="term" value="F:transmembrane transporter activity"/>
    <property type="evidence" value="ECO:0007669"/>
    <property type="project" value="InterPro"/>
</dbReference>
<dbReference type="GO" id="GO:0005524">
    <property type="term" value="F:ATP binding"/>
    <property type="evidence" value="ECO:0007669"/>
    <property type="project" value="UniProtKB-KW"/>
</dbReference>
<keyword evidence="4" id="KW-0067">ATP-binding</keyword>
<dbReference type="Proteomes" id="UP000253506">
    <property type="component" value="Unassembled WGS sequence"/>
</dbReference>
<keyword evidence="2" id="KW-0547">Nucleotide-binding</keyword>
<reference evidence="8 9" key="1">
    <citation type="submission" date="2018-07" db="EMBL/GenBank/DDBJ databases">
        <title>Genomic Encyclopedia of Type Strains, Phase III (KMG-III): the genomes of soil and plant-associated and newly described type strains.</title>
        <authorList>
            <person name="Whitman W."/>
        </authorList>
    </citation>
    <scope>NUCLEOTIDE SEQUENCE [LARGE SCALE GENOMIC DNA]</scope>
    <source>
        <strain evidence="8 9">CECT 7731</strain>
    </source>
</reference>
<dbReference type="Pfam" id="PF00005">
    <property type="entry name" value="ABC_tran"/>
    <property type="match status" value="1"/>
</dbReference>
<keyword evidence="6" id="KW-0472">Membrane</keyword>
<dbReference type="OrthoDB" id="9800654at2"/>
<evidence type="ECO:0000256" key="2">
    <source>
        <dbReference type="ARBA" id="ARBA00022741"/>
    </source>
</evidence>
<gene>
    <name evidence="8" type="ORF">DFP77_101131</name>
</gene>
<keyword evidence="1" id="KW-0813">Transport</keyword>
<dbReference type="PROSITE" id="PS00211">
    <property type="entry name" value="ABC_TRANSPORTER_1"/>
    <property type="match status" value="1"/>
</dbReference>
<dbReference type="PANTHER" id="PTHR43499">
    <property type="entry name" value="ABC TRANSPORTER I FAMILY MEMBER 1"/>
    <property type="match status" value="1"/>
</dbReference>
<evidence type="ECO:0000313" key="9">
    <source>
        <dbReference type="Proteomes" id="UP000253506"/>
    </source>
</evidence>
<organism evidence="8 9">
    <name type="scientific">Marinomonas foliarum</name>
    <dbReference type="NCBI Taxonomy" id="491950"/>
    <lineage>
        <taxon>Bacteria</taxon>
        <taxon>Pseudomonadati</taxon>
        <taxon>Pseudomonadota</taxon>
        <taxon>Gammaproteobacteria</taxon>
        <taxon>Oceanospirillales</taxon>
        <taxon>Oceanospirillaceae</taxon>
        <taxon>Marinomonas</taxon>
    </lineage>
</organism>
<sequence length="204" mass="22262">MQSSVSLTISGLWIERGERDLCKDFSFSAQSGEVVRILGENGAGKSSLLKVIVGVISPLEGKIVYSGEDVTLDRNPLQQDAIYIGHSVGVKNLLTVAENIRCYCPDVSPETLDTVLKQLDLLDHIDALVRTLSAGQLRRVALARLWLTEKTLWLLDEPFASLDVGAIALLEERIQLHVSSGGLVVLTTHQDLRSLSCRDVALLS</sequence>
<accession>A0A369AI62</accession>
<evidence type="ECO:0000256" key="4">
    <source>
        <dbReference type="ARBA" id="ARBA00022840"/>
    </source>
</evidence>
<dbReference type="GO" id="GO:0016887">
    <property type="term" value="F:ATP hydrolysis activity"/>
    <property type="evidence" value="ECO:0007669"/>
    <property type="project" value="InterPro"/>
</dbReference>
<dbReference type="AlphaFoldDB" id="A0A369AI62"/>
<keyword evidence="3" id="KW-0201">Cytochrome c-type biogenesis</keyword>
<dbReference type="Gene3D" id="3.40.50.300">
    <property type="entry name" value="P-loop containing nucleotide triphosphate hydrolases"/>
    <property type="match status" value="1"/>
</dbReference>
<dbReference type="InterPro" id="IPR005895">
    <property type="entry name" value="ABC_transptr_haem_export_CcmA"/>
</dbReference>
<evidence type="ECO:0000259" key="7">
    <source>
        <dbReference type="PROSITE" id="PS50893"/>
    </source>
</evidence>
<protein>
    <submittedName>
        <fullName evidence="8">Heme exporter protein A</fullName>
    </submittedName>
</protein>
<dbReference type="SUPFAM" id="SSF52540">
    <property type="entry name" value="P-loop containing nucleoside triphosphate hydrolases"/>
    <property type="match status" value="1"/>
</dbReference>
<dbReference type="PROSITE" id="PS50893">
    <property type="entry name" value="ABC_TRANSPORTER_2"/>
    <property type="match status" value="1"/>
</dbReference>
<dbReference type="InterPro" id="IPR003439">
    <property type="entry name" value="ABC_transporter-like_ATP-bd"/>
</dbReference>
<dbReference type="NCBIfam" id="TIGR01189">
    <property type="entry name" value="ccmA"/>
    <property type="match status" value="1"/>
</dbReference>
<dbReference type="RefSeq" id="WP_114410376.1">
    <property type="nucleotide sequence ID" value="NZ_QPJQ01000001.1"/>
</dbReference>
<dbReference type="GO" id="GO:0017004">
    <property type="term" value="P:cytochrome complex assembly"/>
    <property type="evidence" value="ECO:0007669"/>
    <property type="project" value="UniProtKB-KW"/>
</dbReference>
<proteinExistence type="predicted"/>
<feature type="domain" description="ABC transporter" evidence="7">
    <location>
        <begin position="7"/>
        <end position="204"/>
    </location>
</feature>